<evidence type="ECO:0000313" key="1">
    <source>
        <dbReference type="EMBL" id="OCW20987.1"/>
    </source>
</evidence>
<reference evidence="1 3" key="1">
    <citation type="submission" date="2016-06" db="EMBL/GenBank/DDBJ databases">
        <title>Draft genome sequence of Pseudomonas sp. S1E40, a novel strain antagonistic activity to fungal plant pathogen.</title>
        <authorList>
            <person name="Tambong J.T."/>
            <person name="Tchagang C."/>
            <person name="Xu R."/>
        </authorList>
    </citation>
    <scope>NUCLEOTIDE SEQUENCE [LARGE SCALE GENOMIC DNA]</scope>
    <source>
        <strain evidence="1 3">S1E40</strain>
    </source>
</reference>
<accession>A0A2T4G1G8</accession>
<protein>
    <submittedName>
        <fullName evidence="2">DUF2971 domain-containing protein</fullName>
    </submittedName>
</protein>
<dbReference type="Proteomes" id="UP000240571">
    <property type="component" value="Unassembled WGS sequence"/>
</dbReference>
<dbReference type="Pfam" id="PF11185">
    <property type="entry name" value="DUF2971"/>
    <property type="match status" value="1"/>
</dbReference>
<evidence type="ECO:0000313" key="2">
    <source>
        <dbReference type="EMBL" id="PTC29530.1"/>
    </source>
</evidence>
<dbReference type="EMBL" id="PYWW01000026">
    <property type="protein sequence ID" value="PTC29530.1"/>
    <property type="molecule type" value="Genomic_DNA"/>
</dbReference>
<organism evidence="2 4">
    <name type="scientific">Pseudomonas aylmerensis</name>
    <dbReference type="NCBI Taxonomy" id="1869229"/>
    <lineage>
        <taxon>Bacteria</taxon>
        <taxon>Pseudomonadati</taxon>
        <taxon>Pseudomonadota</taxon>
        <taxon>Gammaproteobacteria</taxon>
        <taxon>Pseudomonadales</taxon>
        <taxon>Pseudomonadaceae</taxon>
        <taxon>Pseudomonas</taxon>
    </lineage>
</organism>
<keyword evidence="3" id="KW-1185">Reference proteome</keyword>
<comment type="caution">
    <text evidence="2">The sequence shown here is derived from an EMBL/GenBank/DDBJ whole genome shotgun (WGS) entry which is preliminary data.</text>
</comment>
<name>A0A2T4G1G8_9PSED</name>
<evidence type="ECO:0000313" key="4">
    <source>
        <dbReference type="Proteomes" id="UP000240571"/>
    </source>
</evidence>
<sequence>MNLYHYTDVNAVKSILERKKLWLTDVRFLNDAEEMSEGFKIIIRYLEYQVKKFPDRHEQFYGAVEYIKGSILLREGYGLDRRPVFVSSFSQSKDLLSQWRAYGAYAIEFDAELLPFPLSKCLYDDDEKSDEAAYGSLDCALTMAQSMQENDGQLDEKGYEAFSTIIGLAATMKHASFSEECEYRIVLGHDIDPDVEDALDISFRSRGNLLVPYVEVSIPVESIKSIMVGPMRDQDLAYASMKAFVNKVNAASFDQEIFSLHDIDIVKSSIPYRAP</sequence>
<evidence type="ECO:0000313" key="3">
    <source>
        <dbReference type="Proteomes" id="UP000095081"/>
    </source>
</evidence>
<gene>
    <name evidence="1" type="ORF">BBG20_25490</name>
    <name evidence="2" type="ORF">C9382_11425</name>
</gene>
<reference evidence="2 4" key="2">
    <citation type="submission" date="2018-03" db="EMBL/GenBank/DDBJ databases">
        <title>Diversity of bacteria associated with corn roots inoculated with woodland soils in Canada, and Description of Pseudomonas aylmerense sp. nov.</title>
        <authorList>
            <person name="Tambong J.T."/>
            <person name="Xu R."/>
            <person name="Tchagang C."/>
        </authorList>
    </citation>
    <scope>NUCLEOTIDE SEQUENCE [LARGE SCALE GENOMIC DNA]</scope>
    <source>
        <strain evidence="2 4">S1E44</strain>
    </source>
</reference>
<dbReference type="RefSeq" id="WP_065908362.1">
    <property type="nucleotide sequence ID" value="NZ_MAUE01000041.1"/>
</dbReference>
<dbReference type="Proteomes" id="UP000095081">
    <property type="component" value="Unassembled WGS sequence"/>
</dbReference>
<dbReference type="OrthoDB" id="8550178at2"/>
<dbReference type="EMBL" id="MAUE01000041">
    <property type="protein sequence ID" value="OCW20987.1"/>
    <property type="molecule type" value="Genomic_DNA"/>
</dbReference>
<dbReference type="AlphaFoldDB" id="A0A2T4G1G8"/>
<dbReference type="InterPro" id="IPR021352">
    <property type="entry name" value="DUF2971"/>
</dbReference>
<proteinExistence type="predicted"/>